<sequence length="433" mass="47146">MLRNLATSEQRRLLDCYNNIWWSGQVPEAWRTAIVAPILKSNKPANELSSYRPVMEAIALARLEWVARACGFLADQQTGFRRRRCTADSIADVVSTLEDARASGDLAMLLLIDVKGAFDGLPHAVVQQALDLLGIGGNLRRFLSSFLNDRTLRVRVGHARSTPRPVAAGVPQGSVVSPFLFNLALARLPAALPTDPHYKVECSIYADDIALWVRGPPQSSRHVCLALQRALDTTAAYLGSIGLSEPGVNILSVAKSSSWRTPISFARDCAQRDRLSYVNVVPGRGAILERVQLGAAGCVSNFDRWRAIDQLCREAFAPALRLRIDRAAEEASASLGNRIVNEDDVERAKCVKWGVREINGTSLGETGALHDLDGTTDAYALPGKCPPLSSRRLFKPCNLSHEAKAGSDLANGFPFYCRGILSIRRCALTCAIA</sequence>
<keyword evidence="2" id="KW-1185">Reference proteome</keyword>
<evidence type="ECO:0000313" key="1">
    <source>
        <dbReference type="EMBL" id="KAH7954515.1"/>
    </source>
</evidence>
<reference evidence="1" key="1">
    <citation type="submission" date="2020-05" db="EMBL/GenBank/DDBJ databases">
        <title>Large-scale comparative analyses of tick genomes elucidate their genetic diversity and vector capacities.</title>
        <authorList>
            <person name="Jia N."/>
            <person name="Wang J."/>
            <person name="Shi W."/>
            <person name="Du L."/>
            <person name="Sun Y."/>
            <person name="Zhan W."/>
            <person name="Jiang J."/>
            <person name="Wang Q."/>
            <person name="Zhang B."/>
            <person name="Ji P."/>
            <person name="Sakyi L.B."/>
            <person name="Cui X."/>
            <person name="Yuan T."/>
            <person name="Jiang B."/>
            <person name="Yang W."/>
            <person name="Lam T.T.-Y."/>
            <person name="Chang Q."/>
            <person name="Ding S."/>
            <person name="Wang X."/>
            <person name="Zhu J."/>
            <person name="Ruan X."/>
            <person name="Zhao L."/>
            <person name="Wei J."/>
            <person name="Que T."/>
            <person name="Du C."/>
            <person name="Cheng J."/>
            <person name="Dai P."/>
            <person name="Han X."/>
            <person name="Huang E."/>
            <person name="Gao Y."/>
            <person name="Liu J."/>
            <person name="Shao H."/>
            <person name="Ye R."/>
            <person name="Li L."/>
            <person name="Wei W."/>
            <person name="Wang X."/>
            <person name="Wang C."/>
            <person name="Yang T."/>
            <person name="Huo Q."/>
            <person name="Li W."/>
            <person name="Guo W."/>
            <person name="Chen H."/>
            <person name="Zhou L."/>
            <person name="Ni X."/>
            <person name="Tian J."/>
            <person name="Zhou Y."/>
            <person name="Sheng Y."/>
            <person name="Liu T."/>
            <person name="Pan Y."/>
            <person name="Xia L."/>
            <person name="Li J."/>
            <person name="Zhao F."/>
            <person name="Cao W."/>
        </authorList>
    </citation>
    <scope>NUCLEOTIDE SEQUENCE</scope>
    <source>
        <strain evidence="1">Dsil-2018</strain>
    </source>
</reference>
<accession>A0ACB8CYZ0</accession>
<organism evidence="1 2">
    <name type="scientific">Dermacentor silvarum</name>
    <name type="common">Tick</name>
    <dbReference type="NCBI Taxonomy" id="543639"/>
    <lineage>
        <taxon>Eukaryota</taxon>
        <taxon>Metazoa</taxon>
        <taxon>Ecdysozoa</taxon>
        <taxon>Arthropoda</taxon>
        <taxon>Chelicerata</taxon>
        <taxon>Arachnida</taxon>
        <taxon>Acari</taxon>
        <taxon>Parasitiformes</taxon>
        <taxon>Ixodida</taxon>
        <taxon>Ixodoidea</taxon>
        <taxon>Ixodidae</taxon>
        <taxon>Rhipicephalinae</taxon>
        <taxon>Dermacentor</taxon>
    </lineage>
</organism>
<proteinExistence type="predicted"/>
<name>A0ACB8CYZ0_DERSI</name>
<evidence type="ECO:0000313" key="2">
    <source>
        <dbReference type="Proteomes" id="UP000821865"/>
    </source>
</evidence>
<protein>
    <submittedName>
        <fullName evidence="1">Uncharacterized protein</fullName>
    </submittedName>
</protein>
<dbReference type="Proteomes" id="UP000821865">
    <property type="component" value="Chromosome 4"/>
</dbReference>
<gene>
    <name evidence="1" type="ORF">HPB49_019360</name>
</gene>
<comment type="caution">
    <text evidence="1">The sequence shown here is derived from an EMBL/GenBank/DDBJ whole genome shotgun (WGS) entry which is preliminary data.</text>
</comment>
<dbReference type="EMBL" id="CM023473">
    <property type="protein sequence ID" value="KAH7954515.1"/>
    <property type="molecule type" value="Genomic_DNA"/>
</dbReference>